<sequence>MTTLFDPSRIPTLQQQERIRPWSKRTKKFDVTVALAVIVPLLIVVAMFQFSDIPDALVMVIYLPLQLIASGIAASLTKGKRGIGDSIIIVNAIGASIFSFVVIISVIWSLLSHGLKALSIPFLTQNSTYISPSTPLEYGGIAHAALGTLLIVAISALIAVPIGIATAIYITEVRGKAVPYVRFFVQSMSGVPSVVAGLFILTTLILTGAINTSAFAGGLAYAILMLPTVARTAEEVLRLVPDDLRTGALALGSTRARTVFQVVLPAAKTGIVTAIILGVARVIGETAPLLMTAGKNDATVTNPFSDPISTLPVSIFENVAQPYPDAVTRAWGSALILMVLVAILFTTARLIGRNKVK</sequence>
<proteinExistence type="inferred from homology"/>
<protein>
    <submittedName>
        <fullName evidence="11">Unannotated protein</fullName>
    </submittedName>
</protein>
<dbReference type="EMBL" id="CAEZVB010000007">
    <property type="protein sequence ID" value="CAB4615332.1"/>
    <property type="molecule type" value="Genomic_DNA"/>
</dbReference>
<dbReference type="InterPro" id="IPR000515">
    <property type="entry name" value="MetI-like"/>
</dbReference>
<keyword evidence="3" id="KW-0813">Transport</keyword>
<feature type="transmembrane region" description="Helical" evidence="9">
    <location>
        <begin position="330"/>
        <end position="351"/>
    </location>
</feature>
<evidence type="ECO:0000256" key="9">
    <source>
        <dbReference type="SAM" id="Phobius"/>
    </source>
</evidence>
<dbReference type="PANTHER" id="PTHR42922">
    <property type="entry name" value="PHOSPHATE TRANSPORT SYSTEM PERMEASE PROTEIN PSTA"/>
    <property type="match status" value="1"/>
</dbReference>
<evidence type="ECO:0000259" key="10">
    <source>
        <dbReference type="PROSITE" id="PS50928"/>
    </source>
</evidence>
<feature type="transmembrane region" description="Helical" evidence="9">
    <location>
        <begin position="56"/>
        <end position="76"/>
    </location>
</feature>
<dbReference type="CDD" id="cd06261">
    <property type="entry name" value="TM_PBP2"/>
    <property type="match status" value="1"/>
</dbReference>
<evidence type="ECO:0000256" key="4">
    <source>
        <dbReference type="ARBA" id="ARBA00022475"/>
    </source>
</evidence>
<feature type="transmembrane region" description="Helical" evidence="9">
    <location>
        <begin position="262"/>
        <end position="283"/>
    </location>
</feature>
<evidence type="ECO:0000256" key="1">
    <source>
        <dbReference type="ARBA" id="ARBA00004651"/>
    </source>
</evidence>
<organism evidence="11">
    <name type="scientific">freshwater metagenome</name>
    <dbReference type="NCBI Taxonomy" id="449393"/>
    <lineage>
        <taxon>unclassified sequences</taxon>
        <taxon>metagenomes</taxon>
        <taxon>ecological metagenomes</taxon>
    </lineage>
</organism>
<evidence type="ECO:0000256" key="7">
    <source>
        <dbReference type="ARBA" id="ARBA00022989"/>
    </source>
</evidence>
<name>A0A6J6HN93_9ZZZZ</name>
<dbReference type="Pfam" id="PF00528">
    <property type="entry name" value="BPD_transp_1"/>
    <property type="match status" value="1"/>
</dbReference>
<keyword evidence="4" id="KW-1003">Cell membrane</keyword>
<reference evidence="11" key="1">
    <citation type="submission" date="2020-05" db="EMBL/GenBank/DDBJ databases">
        <authorList>
            <person name="Chiriac C."/>
            <person name="Salcher M."/>
            <person name="Ghai R."/>
            <person name="Kavagutti S V."/>
        </authorList>
    </citation>
    <scope>NUCLEOTIDE SEQUENCE</scope>
</reference>
<feature type="transmembrane region" description="Helical" evidence="9">
    <location>
        <begin position="141"/>
        <end position="171"/>
    </location>
</feature>
<evidence type="ECO:0000313" key="12">
    <source>
        <dbReference type="EMBL" id="CAB4657803.1"/>
    </source>
</evidence>
<feature type="transmembrane region" description="Helical" evidence="9">
    <location>
        <begin position="183"/>
        <end position="206"/>
    </location>
</feature>
<evidence type="ECO:0000256" key="8">
    <source>
        <dbReference type="ARBA" id="ARBA00023136"/>
    </source>
</evidence>
<dbReference type="SUPFAM" id="SSF161098">
    <property type="entry name" value="MetI-like"/>
    <property type="match status" value="1"/>
</dbReference>
<dbReference type="AlphaFoldDB" id="A0A6J6HN93"/>
<dbReference type="GO" id="GO:0005886">
    <property type="term" value="C:plasma membrane"/>
    <property type="evidence" value="ECO:0007669"/>
    <property type="project" value="UniProtKB-SubCell"/>
</dbReference>
<dbReference type="PANTHER" id="PTHR42922:SF1">
    <property type="entry name" value="PHOSPHATE TRANSPORT SYSTEM PERMEASE PROTEIN PSTA"/>
    <property type="match status" value="1"/>
</dbReference>
<accession>A0A6J6HN93</accession>
<dbReference type="NCBIfam" id="TIGR00974">
    <property type="entry name" value="3a0107s02c"/>
    <property type="match status" value="1"/>
</dbReference>
<dbReference type="GO" id="GO:0005315">
    <property type="term" value="F:phosphate transmembrane transporter activity"/>
    <property type="evidence" value="ECO:0007669"/>
    <property type="project" value="InterPro"/>
</dbReference>
<comment type="subcellular location">
    <subcellularLocation>
        <location evidence="1">Cell membrane</location>
        <topology evidence="1">Multi-pass membrane protein</topology>
    </subcellularLocation>
</comment>
<dbReference type="InterPro" id="IPR005672">
    <property type="entry name" value="Phosphate_PstA"/>
</dbReference>
<feature type="transmembrane region" description="Helical" evidence="9">
    <location>
        <begin position="29"/>
        <end position="50"/>
    </location>
</feature>
<evidence type="ECO:0000256" key="2">
    <source>
        <dbReference type="ARBA" id="ARBA00007069"/>
    </source>
</evidence>
<feature type="domain" description="ABC transmembrane type-1" evidence="10">
    <location>
        <begin position="145"/>
        <end position="348"/>
    </location>
</feature>
<gene>
    <name evidence="11" type="ORF">UFOPK1908_00339</name>
    <name evidence="12" type="ORF">UFOPK2282_00342</name>
</gene>
<feature type="transmembrane region" description="Helical" evidence="9">
    <location>
        <begin position="212"/>
        <end position="230"/>
    </location>
</feature>
<keyword evidence="7 9" id="KW-1133">Transmembrane helix</keyword>
<keyword evidence="6 9" id="KW-0812">Transmembrane</keyword>
<dbReference type="InterPro" id="IPR035906">
    <property type="entry name" value="MetI-like_sf"/>
</dbReference>
<evidence type="ECO:0000256" key="3">
    <source>
        <dbReference type="ARBA" id="ARBA00022448"/>
    </source>
</evidence>
<feature type="transmembrane region" description="Helical" evidence="9">
    <location>
        <begin position="88"/>
        <end position="111"/>
    </location>
</feature>
<evidence type="ECO:0000256" key="6">
    <source>
        <dbReference type="ARBA" id="ARBA00022692"/>
    </source>
</evidence>
<dbReference type="Gene3D" id="1.10.3720.10">
    <property type="entry name" value="MetI-like"/>
    <property type="match status" value="1"/>
</dbReference>
<dbReference type="PROSITE" id="PS50928">
    <property type="entry name" value="ABC_TM1"/>
    <property type="match status" value="1"/>
</dbReference>
<evidence type="ECO:0000256" key="5">
    <source>
        <dbReference type="ARBA" id="ARBA00022592"/>
    </source>
</evidence>
<dbReference type="InterPro" id="IPR051408">
    <property type="entry name" value="Phosphate_transprt_permease"/>
</dbReference>
<dbReference type="EMBL" id="CAEZWR010000026">
    <property type="protein sequence ID" value="CAB4657803.1"/>
    <property type="molecule type" value="Genomic_DNA"/>
</dbReference>
<evidence type="ECO:0000313" key="11">
    <source>
        <dbReference type="EMBL" id="CAB4615332.1"/>
    </source>
</evidence>
<comment type="similarity">
    <text evidence="2">Belongs to the binding-protein-dependent transport system permease family. CysTW subfamily.</text>
</comment>
<keyword evidence="8 9" id="KW-0472">Membrane</keyword>
<keyword evidence="5" id="KW-0592">Phosphate transport</keyword>
<dbReference type="GO" id="GO:0035435">
    <property type="term" value="P:phosphate ion transmembrane transport"/>
    <property type="evidence" value="ECO:0007669"/>
    <property type="project" value="InterPro"/>
</dbReference>